<feature type="repeat" description="TPR" evidence="4">
    <location>
        <begin position="659"/>
        <end position="692"/>
    </location>
</feature>
<evidence type="ECO:0000256" key="1">
    <source>
        <dbReference type="ARBA" id="ARBA00022737"/>
    </source>
</evidence>
<dbReference type="PhylomeDB" id="R7QTY0"/>
<dbReference type="AlphaFoldDB" id="R7QTY0"/>
<dbReference type="InterPro" id="IPR013105">
    <property type="entry name" value="TPR_2"/>
</dbReference>
<dbReference type="PANTHER" id="PTHR12558">
    <property type="entry name" value="CELL DIVISION CYCLE 16,23,27"/>
    <property type="match status" value="1"/>
</dbReference>
<dbReference type="Pfam" id="PF13414">
    <property type="entry name" value="TPR_11"/>
    <property type="match status" value="1"/>
</dbReference>
<dbReference type="GO" id="GO:0005737">
    <property type="term" value="C:cytoplasm"/>
    <property type="evidence" value="ECO:0007669"/>
    <property type="project" value="TreeGrafter"/>
</dbReference>
<comment type="similarity">
    <text evidence="3">Belongs to the APC3/CDC27 family.</text>
</comment>
<dbReference type="SUPFAM" id="SSF48452">
    <property type="entry name" value="TPR-like"/>
    <property type="match status" value="2"/>
</dbReference>
<keyword evidence="1" id="KW-0677">Repeat</keyword>
<dbReference type="SMART" id="SM00028">
    <property type="entry name" value="TPR"/>
    <property type="match status" value="7"/>
</dbReference>
<dbReference type="PANTHER" id="PTHR12558:SF13">
    <property type="entry name" value="CELL DIVISION CYCLE PROTEIN 27 HOMOLOG"/>
    <property type="match status" value="1"/>
</dbReference>
<dbReference type="OMA" id="TCTRIMK"/>
<dbReference type="Pfam" id="PF12895">
    <property type="entry name" value="ANAPC3"/>
    <property type="match status" value="1"/>
</dbReference>
<evidence type="ECO:0000256" key="4">
    <source>
        <dbReference type="PROSITE-ProRule" id="PRU00339"/>
    </source>
</evidence>
<dbReference type="KEGG" id="ccp:CHC_T00009306001"/>
<name>R7QTY0_CHOCR</name>
<feature type="repeat" description="TPR" evidence="4">
    <location>
        <begin position="508"/>
        <end position="541"/>
    </location>
</feature>
<proteinExistence type="inferred from homology"/>
<gene>
    <name evidence="6" type="ORF">CHC_T00009306001</name>
</gene>
<dbReference type="STRING" id="2769.R7QTY0"/>
<dbReference type="GO" id="GO:0051301">
    <property type="term" value="P:cell division"/>
    <property type="evidence" value="ECO:0007669"/>
    <property type="project" value="TreeGrafter"/>
</dbReference>
<keyword evidence="7" id="KW-1185">Reference proteome</keyword>
<dbReference type="Proteomes" id="UP000012073">
    <property type="component" value="Unassembled WGS sequence"/>
</dbReference>
<dbReference type="GeneID" id="17319210"/>
<feature type="region of interest" description="Disordered" evidence="5">
    <location>
        <begin position="193"/>
        <end position="230"/>
    </location>
</feature>
<accession>R7QTY0</accession>
<dbReference type="OrthoDB" id="329563at2759"/>
<reference evidence="7" key="1">
    <citation type="journal article" date="2013" name="Proc. Natl. Acad. Sci. U.S.A.">
        <title>Genome structure and metabolic features in the red seaweed Chondrus crispus shed light on evolution of the Archaeplastida.</title>
        <authorList>
            <person name="Collen J."/>
            <person name="Porcel B."/>
            <person name="Carre W."/>
            <person name="Ball S.G."/>
            <person name="Chaparro C."/>
            <person name="Tonon T."/>
            <person name="Barbeyron T."/>
            <person name="Michel G."/>
            <person name="Noel B."/>
            <person name="Valentin K."/>
            <person name="Elias M."/>
            <person name="Artiguenave F."/>
            <person name="Arun A."/>
            <person name="Aury J.M."/>
            <person name="Barbosa-Neto J.F."/>
            <person name="Bothwell J.H."/>
            <person name="Bouget F.Y."/>
            <person name="Brillet L."/>
            <person name="Cabello-Hurtado F."/>
            <person name="Capella-Gutierrez S."/>
            <person name="Charrier B."/>
            <person name="Cladiere L."/>
            <person name="Cock J.M."/>
            <person name="Coelho S.M."/>
            <person name="Colleoni C."/>
            <person name="Czjzek M."/>
            <person name="Da Silva C."/>
            <person name="Delage L."/>
            <person name="Denoeud F."/>
            <person name="Deschamps P."/>
            <person name="Dittami S.M."/>
            <person name="Gabaldon T."/>
            <person name="Gachon C.M."/>
            <person name="Groisillier A."/>
            <person name="Herve C."/>
            <person name="Jabbari K."/>
            <person name="Katinka M."/>
            <person name="Kloareg B."/>
            <person name="Kowalczyk N."/>
            <person name="Labadie K."/>
            <person name="Leblanc C."/>
            <person name="Lopez P.J."/>
            <person name="McLachlan D.H."/>
            <person name="Meslet-Cladiere L."/>
            <person name="Moustafa A."/>
            <person name="Nehr Z."/>
            <person name="Nyvall Collen P."/>
            <person name="Panaud O."/>
            <person name="Partensky F."/>
            <person name="Poulain J."/>
            <person name="Rensing S.A."/>
            <person name="Rousvoal S."/>
            <person name="Samson G."/>
            <person name="Symeonidi A."/>
            <person name="Weissenbach J."/>
            <person name="Zambounis A."/>
            <person name="Wincker P."/>
            <person name="Boyen C."/>
        </authorList>
    </citation>
    <scope>NUCLEOTIDE SEQUENCE [LARGE SCALE GENOMIC DNA]</scope>
    <source>
        <strain evidence="7">cv. Stackhouse</strain>
    </source>
</reference>
<dbReference type="GO" id="GO:0016567">
    <property type="term" value="P:protein ubiquitination"/>
    <property type="evidence" value="ECO:0007669"/>
    <property type="project" value="TreeGrafter"/>
</dbReference>
<evidence type="ECO:0000313" key="6">
    <source>
        <dbReference type="EMBL" id="CDF41168.1"/>
    </source>
</evidence>
<dbReference type="RefSeq" id="XP_005711462.1">
    <property type="nucleotide sequence ID" value="XM_005711405.1"/>
</dbReference>
<dbReference type="InterPro" id="IPR011990">
    <property type="entry name" value="TPR-like_helical_dom_sf"/>
</dbReference>
<protein>
    <submittedName>
        <fullName evidence="6">TPR repeat-containing protein</fullName>
    </submittedName>
</protein>
<dbReference type="GO" id="GO:0031145">
    <property type="term" value="P:anaphase-promoting complex-dependent catabolic process"/>
    <property type="evidence" value="ECO:0007669"/>
    <property type="project" value="TreeGrafter"/>
</dbReference>
<dbReference type="Pfam" id="PF07719">
    <property type="entry name" value="TPR_2"/>
    <property type="match status" value="1"/>
</dbReference>
<keyword evidence="2 4" id="KW-0802">TPR repeat</keyword>
<feature type="repeat" description="TPR" evidence="4">
    <location>
        <begin position="542"/>
        <end position="575"/>
    </location>
</feature>
<evidence type="ECO:0000256" key="2">
    <source>
        <dbReference type="ARBA" id="ARBA00022803"/>
    </source>
</evidence>
<dbReference type="Gramene" id="CDF41168">
    <property type="protein sequence ID" value="CDF41168"/>
    <property type="gene ID" value="CHC_T00009306001"/>
</dbReference>
<dbReference type="Gene3D" id="1.25.40.10">
    <property type="entry name" value="Tetratricopeptide repeat domain"/>
    <property type="match status" value="4"/>
</dbReference>
<dbReference type="GO" id="GO:0005680">
    <property type="term" value="C:anaphase-promoting complex"/>
    <property type="evidence" value="ECO:0007669"/>
    <property type="project" value="TreeGrafter"/>
</dbReference>
<evidence type="ECO:0000313" key="7">
    <source>
        <dbReference type="Proteomes" id="UP000012073"/>
    </source>
</evidence>
<evidence type="ECO:0000256" key="3">
    <source>
        <dbReference type="ARBA" id="ARBA00038210"/>
    </source>
</evidence>
<dbReference type="PROSITE" id="PS50005">
    <property type="entry name" value="TPR"/>
    <property type="match status" value="4"/>
</dbReference>
<evidence type="ECO:0000256" key="5">
    <source>
        <dbReference type="SAM" id="MobiDB-lite"/>
    </source>
</evidence>
<dbReference type="GO" id="GO:0007091">
    <property type="term" value="P:metaphase/anaphase transition of mitotic cell cycle"/>
    <property type="evidence" value="ECO:0007669"/>
    <property type="project" value="TreeGrafter"/>
</dbReference>
<sequence>MAVVEDAYDAERLLRSAAEHSLRAFIEPNATFLAERLHLMFPSPSSAHLLATAHLREGNCSRAAEILRPASTSENRYLYAVCLVRIGTPDALRDAEAQLRGPQAQLDLDRASTSVAPGGAAGLHLLAEICLRTGRKDEAASLFKKAIKANPTLWVAFDALAKMGIVVAAERVLGTGGDAEAMQRLLLQPQFDNAMSAGETPRRKNRPTRDRPLSMPSARQEMPNGNAFRTPARMDVNQSTFVTPSPMPASTCNLNTPAAPMQTVGAPARRANRRAAALNNSTQQLIRHSGAGMEDSHVRNPNDLFATPTATSALPFASGEVRDRHSFRGEVQVKIPKTRSAIAKERDVLRSRQPFEDSQMERQHLGAMDLIRALGQIVSELGRFRCQKALDLTERLPRVHRHCGMVLSIRGRAFLEKAEYAFAEREFLESLKNEPTRMDGVVEYYSTVLWHLKREKQLSQLAIKAQRVYPISSSAWCAAGNCFSMQRDPDAALKFLQRAIATSKAPNAYPYTLAGHEYMAKENFDSALSAYRQALHIDERNYKAMYGIGQVLQKQEKFALAQSHFRSAILIHPLNANLHYHLGMALSAAVNASSTTDRFSKSTKHALIPALAEFETAANLDPANPVPRFERAKILVALKRLPEARRQLESLRDLLPKEAEVYFELSRVAKQMGDMKTALRSITIALDIEPKDRKYKKALETLSSEIDANGIA</sequence>
<dbReference type="EMBL" id="HG002320">
    <property type="protein sequence ID" value="CDF41168.1"/>
    <property type="molecule type" value="Genomic_DNA"/>
</dbReference>
<feature type="repeat" description="TPR" evidence="4">
    <location>
        <begin position="120"/>
        <end position="153"/>
    </location>
</feature>
<organism evidence="6 7">
    <name type="scientific">Chondrus crispus</name>
    <name type="common">Carrageen Irish moss</name>
    <name type="synonym">Polymorpha crispa</name>
    <dbReference type="NCBI Taxonomy" id="2769"/>
    <lineage>
        <taxon>Eukaryota</taxon>
        <taxon>Rhodophyta</taxon>
        <taxon>Florideophyceae</taxon>
        <taxon>Rhodymeniophycidae</taxon>
        <taxon>Gigartinales</taxon>
        <taxon>Gigartinaceae</taxon>
        <taxon>Chondrus</taxon>
    </lineage>
</organism>
<dbReference type="InterPro" id="IPR019734">
    <property type="entry name" value="TPR_rpt"/>
</dbReference>